<name>A0A0E0L147_ORYPU</name>
<reference evidence="2" key="2">
    <citation type="submission" date="2018-05" db="EMBL/GenBank/DDBJ databases">
        <title>OpunRS2 (Oryza punctata Reference Sequence Version 2).</title>
        <authorList>
            <person name="Zhang J."/>
            <person name="Kudrna D."/>
            <person name="Lee S."/>
            <person name="Talag J."/>
            <person name="Welchert J."/>
            <person name="Wing R.A."/>
        </authorList>
    </citation>
    <scope>NUCLEOTIDE SEQUENCE [LARGE SCALE GENOMIC DNA]</scope>
</reference>
<evidence type="ECO:0000313" key="2">
    <source>
        <dbReference type="EnsemblPlants" id="OPUNC05G10330.1"/>
    </source>
</evidence>
<dbReference type="AlphaFoldDB" id="A0A0E0L147"/>
<organism evidence="2">
    <name type="scientific">Oryza punctata</name>
    <name type="common">Red rice</name>
    <dbReference type="NCBI Taxonomy" id="4537"/>
    <lineage>
        <taxon>Eukaryota</taxon>
        <taxon>Viridiplantae</taxon>
        <taxon>Streptophyta</taxon>
        <taxon>Embryophyta</taxon>
        <taxon>Tracheophyta</taxon>
        <taxon>Spermatophyta</taxon>
        <taxon>Magnoliopsida</taxon>
        <taxon>Liliopsida</taxon>
        <taxon>Poales</taxon>
        <taxon>Poaceae</taxon>
        <taxon>BOP clade</taxon>
        <taxon>Oryzoideae</taxon>
        <taxon>Oryzeae</taxon>
        <taxon>Oryzinae</taxon>
        <taxon>Oryza</taxon>
    </lineage>
</organism>
<evidence type="ECO:0000313" key="3">
    <source>
        <dbReference type="Proteomes" id="UP000026962"/>
    </source>
</evidence>
<keyword evidence="3" id="KW-1185">Reference proteome</keyword>
<feature type="region of interest" description="Disordered" evidence="1">
    <location>
        <begin position="46"/>
        <end position="65"/>
    </location>
</feature>
<reference evidence="2" key="1">
    <citation type="submission" date="2015-04" db="UniProtKB">
        <authorList>
            <consortium name="EnsemblPlants"/>
        </authorList>
    </citation>
    <scope>IDENTIFICATION</scope>
</reference>
<dbReference type="HOGENOM" id="CLU_2337263_0_0_1"/>
<dbReference type="Proteomes" id="UP000026962">
    <property type="component" value="Chromosome 5"/>
</dbReference>
<sequence length="98" mass="11046">MVVEQCPQPPALSASLILHDPQSEQDEFHGHPMKIVLQFAEDDHIKPGGSSLGTSASGKIVESRDRPDWRVPQYNVKQLLARIGRTAAHNMTRLHKWR</sequence>
<proteinExistence type="predicted"/>
<evidence type="ECO:0000256" key="1">
    <source>
        <dbReference type="SAM" id="MobiDB-lite"/>
    </source>
</evidence>
<dbReference type="EnsemblPlants" id="OPUNC05G10330.1">
    <property type="protein sequence ID" value="OPUNC05G10330.1"/>
    <property type="gene ID" value="OPUNC05G10330"/>
</dbReference>
<protein>
    <submittedName>
        <fullName evidence="2">Uncharacterized protein</fullName>
    </submittedName>
</protein>
<accession>A0A0E0L147</accession>
<dbReference type="Gramene" id="OPUNC05G10330.1">
    <property type="protein sequence ID" value="OPUNC05G10330.1"/>
    <property type="gene ID" value="OPUNC05G10330"/>
</dbReference>